<dbReference type="EMBL" id="PJMW01000004">
    <property type="protein sequence ID" value="PKV76463.1"/>
    <property type="molecule type" value="Genomic_DNA"/>
</dbReference>
<protein>
    <submittedName>
        <fullName evidence="2">Methyltransferase family protein</fullName>
    </submittedName>
</protein>
<reference evidence="2 3" key="1">
    <citation type="submission" date="2017-12" db="EMBL/GenBank/DDBJ databases">
        <title>Sequencing the genomes of 1000 Actinobacteria strains.</title>
        <authorList>
            <person name="Klenk H.-P."/>
        </authorList>
    </citation>
    <scope>NUCLEOTIDE SEQUENCE [LARGE SCALE GENOMIC DNA]</scope>
    <source>
        <strain evidence="2 3">DSM 44489</strain>
    </source>
</reference>
<dbReference type="InterPro" id="IPR013217">
    <property type="entry name" value="Methyltransf_12"/>
</dbReference>
<keyword evidence="3" id="KW-1185">Reference proteome</keyword>
<proteinExistence type="predicted"/>
<sequence length="305" mass="33258">MTNSSFRAVYETAGTYDKLLLQHFYGGTEDIDLVADWLTEHHAAPRAALNVVEFGCGTGRITDAIAPYARNLVLADYSETMVAAVAQKFPDAQTICADTSDAVTSLLAADRAATFDLVTAFWSLSYPIGEFFEELSSAGVQPRGDQAVAEEHARKFVLDLVGLTAPGGHLLAMLFDAESPEQQLVTQAWETVAPFPGGGRAYTRHILIDALHEAENRGDGTLTHTRLGGVAWAPTRESAREWFFGVHFKHHPQLLDDLELERDVEEFIDRYEMPEGGVALPSGVHLIDFHAVAHPRASLPDGLAS</sequence>
<dbReference type="AlphaFoldDB" id="A0A2N3V4B6"/>
<dbReference type="RefSeq" id="WP_101469134.1">
    <property type="nucleotide sequence ID" value="NZ_PJMW01000004.1"/>
</dbReference>
<dbReference type="Proteomes" id="UP000233766">
    <property type="component" value="Unassembled WGS sequence"/>
</dbReference>
<dbReference type="SUPFAM" id="SSF53335">
    <property type="entry name" value="S-adenosyl-L-methionine-dependent methyltransferases"/>
    <property type="match status" value="1"/>
</dbReference>
<dbReference type="Pfam" id="PF08242">
    <property type="entry name" value="Methyltransf_12"/>
    <property type="match status" value="1"/>
</dbReference>
<feature type="domain" description="Methyltransferase type 12" evidence="1">
    <location>
        <begin position="52"/>
        <end position="126"/>
    </location>
</feature>
<organism evidence="2 3">
    <name type="scientific">Nocardia fluminea</name>
    <dbReference type="NCBI Taxonomy" id="134984"/>
    <lineage>
        <taxon>Bacteria</taxon>
        <taxon>Bacillati</taxon>
        <taxon>Actinomycetota</taxon>
        <taxon>Actinomycetes</taxon>
        <taxon>Mycobacteriales</taxon>
        <taxon>Nocardiaceae</taxon>
        <taxon>Nocardia</taxon>
    </lineage>
</organism>
<evidence type="ECO:0000313" key="2">
    <source>
        <dbReference type="EMBL" id="PKV76463.1"/>
    </source>
</evidence>
<dbReference type="Gene3D" id="3.40.50.150">
    <property type="entry name" value="Vaccinia Virus protein VP39"/>
    <property type="match status" value="1"/>
</dbReference>
<dbReference type="GO" id="GO:0032259">
    <property type="term" value="P:methylation"/>
    <property type="evidence" value="ECO:0007669"/>
    <property type="project" value="UniProtKB-KW"/>
</dbReference>
<dbReference type="OrthoDB" id="4484556at2"/>
<keyword evidence="2" id="KW-0808">Transferase</keyword>
<evidence type="ECO:0000259" key="1">
    <source>
        <dbReference type="Pfam" id="PF08242"/>
    </source>
</evidence>
<comment type="caution">
    <text evidence="2">The sequence shown here is derived from an EMBL/GenBank/DDBJ whole genome shotgun (WGS) entry which is preliminary data.</text>
</comment>
<name>A0A2N3V4B6_9NOCA</name>
<dbReference type="InterPro" id="IPR029063">
    <property type="entry name" value="SAM-dependent_MTases_sf"/>
</dbReference>
<accession>A0A2N3V4B6</accession>
<evidence type="ECO:0000313" key="3">
    <source>
        <dbReference type="Proteomes" id="UP000233766"/>
    </source>
</evidence>
<dbReference type="GO" id="GO:0008168">
    <property type="term" value="F:methyltransferase activity"/>
    <property type="evidence" value="ECO:0007669"/>
    <property type="project" value="UniProtKB-KW"/>
</dbReference>
<keyword evidence="2" id="KW-0489">Methyltransferase</keyword>
<gene>
    <name evidence="2" type="ORF">ATK86_7387</name>
</gene>